<proteinExistence type="predicted"/>
<keyword evidence="4" id="KW-1185">Reference proteome</keyword>
<feature type="transmembrane region" description="Helical" evidence="2">
    <location>
        <begin position="91"/>
        <end position="113"/>
    </location>
</feature>
<evidence type="ECO:0000256" key="2">
    <source>
        <dbReference type="SAM" id="Phobius"/>
    </source>
</evidence>
<name>A0A0F8B209_CERFI</name>
<dbReference type="PANTHER" id="PTHR28008">
    <property type="entry name" value="DOMAIN PROTEIN, PUTATIVE (AFU_ORTHOLOGUE AFUA_3G10980)-RELATED"/>
    <property type="match status" value="1"/>
</dbReference>
<feature type="transmembrane region" description="Helical" evidence="2">
    <location>
        <begin position="37"/>
        <end position="53"/>
    </location>
</feature>
<dbReference type="EMBL" id="LBBL01000207">
    <property type="protein sequence ID" value="KKF93780.1"/>
    <property type="molecule type" value="Genomic_DNA"/>
</dbReference>
<sequence>MRIRPQFAAAFFVLGLIATYAGLTPLNFDSYVNNKFLHLTTFFVLTLTFYWIVDTHRRRALNLTLVVCTASLGVGAEFVQGVFSTSRNFDINYIVANVIGSGGAVALCSWYHGRMLDRRRQRRNYDAVPGEDNEDLELGEDHETGVIDNADAHAPVVPTLEQQVDNWDENAEDNWDDDEEEDDVGLGTVSGAKTEEPIVKKRTD</sequence>
<keyword evidence="2" id="KW-1133">Transmembrane helix</keyword>
<evidence type="ECO:0000313" key="3">
    <source>
        <dbReference type="EMBL" id="KKF93780.1"/>
    </source>
</evidence>
<feature type="compositionally biased region" description="Acidic residues" evidence="1">
    <location>
        <begin position="166"/>
        <end position="184"/>
    </location>
</feature>
<reference evidence="3 4" key="1">
    <citation type="submission" date="2015-04" db="EMBL/GenBank/DDBJ databases">
        <title>Genome sequence of Ceratocystis platani, a major pathogen of plane trees.</title>
        <authorList>
            <person name="Belbahri L."/>
        </authorList>
    </citation>
    <scope>NUCLEOTIDE SEQUENCE [LARGE SCALE GENOMIC DNA]</scope>
    <source>
        <strain evidence="3 4">CFO</strain>
    </source>
</reference>
<dbReference type="PANTHER" id="PTHR28008:SF1">
    <property type="entry name" value="DOMAIN PROTEIN, PUTATIVE (AFU_ORTHOLOGUE AFUA_3G10980)-RELATED"/>
    <property type="match status" value="1"/>
</dbReference>
<keyword evidence="2" id="KW-0472">Membrane</keyword>
<dbReference type="Proteomes" id="UP000034841">
    <property type="component" value="Unassembled WGS sequence"/>
</dbReference>
<dbReference type="OrthoDB" id="63581at2759"/>
<accession>A0A0F8B209</accession>
<keyword evidence="2" id="KW-0812">Transmembrane</keyword>
<evidence type="ECO:0000313" key="4">
    <source>
        <dbReference type="Proteomes" id="UP000034841"/>
    </source>
</evidence>
<gene>
    <name evidence="3" type="ORF">CFO_g3851</name>
</gene>
<evidence type="ECO:0008006" key="5">
    <source>
        <dbReference type="Google" id="ProtNLM"/>
    </source>
</evidence>
<feature type="region of interest" description="Disordered" evidence="1">
    <location>
        <begin position="158"/>
        <end position="204"/>
    </location>
</feature>
<organism evidence="3 4">
    <name type="scientific">Ceratocystis fimbriata f. sp. platani</name>
    <dbReference type="NCBI Taxonomy" id="88771"/>
    <lineage>
        <taxon>Eukaryota</taxon>
        <taxon>Fungi</taxon>
        <taxon>Dikarya</taxon>
        <taxon>Ascomycota</taxon>
        <taxon>Pezizomycotina</taxon>
        <taxon>Sordariomycetes</taxon>
        <taxon>Hypocreomycetidae</taxon>
        <taxon>Microascales</taxon>
        <taxon>Ceratocystidaceae</taxon>
        <taxon>Ceratocystis</taxon>
    </lineage>
</organism>
<feature type="compositionally biased region" description="Basic and acidic residues" evidence="1">
    <location>
        <begin position="193"/>
        <end position="204"/>
    </location>
</feature>
<protein>
    <recommendedName>
        <fullName evidence="5">VanZ like family protein</fullName>
    </recommendedName>
</protein>
<feature type="transmembrane region" description="Helical" evidence="2">
    <location>
        <begin position="60"/>
        <end position="79"/>
    </location>
</feature>
<evidence type="ECO:0000256" key="1">
    <source>
        <dbReference type="SAM" id="MobiDB-lite"/>
    </source>
</evidence>
<dbReference type="AlphaFoldDB" id="A0A0F8B209"/>
<dbReference type="NCBIfam" id="NF037970">
    <property type="entry name" value="vanZ_1"/>
    <property type="match status" value="1"/>
</dbReference>
<comment type="caution">
    <text evidence="3">The sequence shown here is derived from an EMBL/GenBank/DDBJ whole genome shotgun (WGS) entry which is preliminary data.</text>
</comment>